<evidence type="ECO:0008006" key="5">
    <source>
        <dbReference type="Google" id="ProtNLM"/>
    </source>
</evidence>
<dbReference type="RefSeq" id="WP_094807904.1">
    <property type="nucleotide sequence ID" value="NZ_NEVT01000009.1"/>
</dbReference>
<reference evidence="4" key="1">
    <citation type="submission" date="2017-05" db="EMBL/GenBank/DDBJ databases">
        <title>Complete and WGS of Bordetella genogroups.</title>
        <authorList>
            <person name="Spilker T."/>
            <person name="Lipuma J."/>
        </authorList>
    </citation>
    <scope>NUCLEOTIDE SEQUENCE [LARGE SCALE GENOMIC DNA]</scope>
    <source>
        <strain evidence="4">AU8256</strain>
    </source>
</reference>
<dbReference type="InterPro" id="IPR058248">
    <property type="entry name" value="Lxx211020-like"/>
</dbReference>
<dbReference type="Proteomes" id="UP000215633">
    <property type="component" value="Unassembled WGS sequence"/>
</dbReference>
<dbReference type="PANTHER" id="PTHR36302">
    <property type="entry name" value="BLR7088 PROTEIN"/>
    <property type="match status" value="1"/>
</dbReference>
<keyword evidence="2" id="KW-0732">Signal</keyword>
<protein>
    <recommendedName>
        <fullName evidence="5">Transporter</fullName>
    </recommendedName>
</protein>
<dbReference type="InterPro" id="IPR007410">
    <property type="entry name" value="LpqE-like"/>
</dbReference>
<evidence type="ECO:0000313" key="3">
    <source>
        <dbReference type="EMBL" id="OZI69452.1"/>
    </source>
</evidence>
<evidence type="ECO:0000256" key="2">
    <source>
        <dbReference type="SAM" id="SignalP"/>
    </source>
</evidence>
<dbReference type="InterPro" id="IPR036182">
    <property type="entry name" value="PCuAC_sf"/>
</dbReference>
<proteinExistence type="predicted"/>
<dbReference type="Pfam" id="PF04314">
    <property type="entry name" value="PCuAC"/>
    <property type="match status" value="1"/>
</dbReference>
<dbReference type="EMBL" id="NEVT01000009">
    <property type="protein sequence ID" value="OZI69452.1"/>
    <property type="molecule type" value="Genomic_DNA"/>
</dbReference>
<feature type="chain" id="PRO_5012469902" description="Transporter" evidence="2">
    <location>
        <begin position="23"/>
        <end position="165"/>
    </location>
</feature>
<evidence type="ECO:0000256" key="1">
    <source>
        <dbReference type="SAM" id="MobiDB-lite"/>
    </source>
</evidence>
<dbReference type="PANTHER" id="PTHR36302:SF1">
    <property type="entry name" value="COPPER CHAPERONE PCU(A)C"/>
    <property type="match status" value="1"/>
</dbReference>
<name>A0A261V770_9BORD</name>
<dbReference type="Gene3D" id="2.60.40.1890">
    <property type="entry name" value="PCu(A)C copper chaperone"/>
    <property type="match status" value="1"/>
</dbReference>
<gene>
    <name evidence="3" type="ORF">CAL24_21710</name>
</gene>
<dbReference type="AlphaFoldDB" id="A0A261V770"/>
<comment type="caution">
    <text evidence="3">The sequence shown here is derived from an EMBL/GenBank/DDBJ whole genome shotgun (WGS) entry which is preliminary data.</text>
</comment>
<dbReference type="SUPFAM" id="SSF110087">
    <property type="entry name" value="DR1885-like metal-binding protein"/>
    <property type="match status" value="1"/>
</dbReference>
<evidence type="ECO:0000313" key="4">
    <source>
        <dbReference type="Proteomes" id="UP000215633"/>
    </source>
</evidence>
<feature type="region of interest" description="Disordered" evidence="1">
    <location>
        <begin position="138"/>
        <end position="165"/>
    </location>
</feature>
<keyword evidence="4" id="KW-1185">Reference proteome</keyword>
<feature type="signal peptide" evidence="2">
    <location>
        <begin position="1"/>
        <end position="22"/>
    </location>
</feature>
<accession>A0A261V770</accession>
<sequence length="165" mass="17486">MRIANRFAMALGLTLAAMAAHAQVTVENAWVRATVPGQHATGAFMTLRAQTPARLVSAQSDAAGTTEIHEMALQGDVMKMRQIDGLDLPAGQDVELKSGGYHLMLLELKQQVRVGEQIPISLVLDVGGKRQTVRLQAPVRPLASRAPSGQPGHGMPGHENGKGPS</sequence>
<organism evidence="3 4">
    <name type="scientific">Bordetella genomosp. 2</name>
    <dbReference type="NCBI Taxonomy" id="1983456"/>
    <lineage>
        <taxon>Bacteria</taxon>
        <taxon>Pseudomonadati</taxon>
        <taxon>Pseudomonadota</taxon>
        <taxon>Betaproteobacteria</taxon>
        <taxon>Burkholderiales</taxon>
        <taxon>Alcaligenaceae</taxon>
        <taxon>Bordetella</taxon>
    </lineage>
</organism>